<feature type="transmembrane region" description="Helical" evidence="9">
    <location>
        <begin position="82"/>
        <end position="107"/>
    </location>
</feature>
<evidence type="ECO:0000256" key="3">
    <source>
        <dbReference type="ARBA" id="ARBA00022448"/>
    </source>
</evidence>
<comment type="caution">
    <text evidence="11">The sequence shown here is derived from an EMBL/GenBank/DDBJ whole genome shotgun (WGS) entry which is preliminary data.</text>
</comment>
<gene>
    <name evidence="11" type="ORF">J0I24_05155</name>
</gene>
<dbReference type="PANTHER" id="PTHR30406">
    <property type="entry name" value="SULFATE TRANSPORT SYSTEM PERMEASE PROTEIN"/>
    <property type="match status" value="1"/>
</dbReference>
<dbReference type="InterPro" id="IPR005667">
    <property type="entry name" value="Sulph_transpt2"/>
</dbReference>
<feature type="transmembrane region" description="Helical" evidence="9">
    <location>
        <begin position="12"/>
        <end position="37"/>
    </location>
</feature>
<dbReference type="GO" id="GO:0005886">
    <property type="term" value="C:plasma membrane"/>
    <property type="evidence" value="ECO:0007669"/>
    <property type="project" value="UniProtKB-SubCell"/>
</dbReference>
<evidence type="ECO:0000256" key="4">
    <source>
        <dbReference type="ARBA" id="ARBA00022692"/>
    </source>
</evidence>
<feature type="transmembrane region" description="Helical" evidence="9">
    <location>
        <begin position="197"/>
        <end position="217"/>
    </location>
</feature>
<keyword evidence="6" id="KW-0764">Sulfate transport</keyword>
<organism evidence="11 12">
    <name type="scientific">Thiomonas arsenitoxydans (strain DSM 22701 / CIP 110005 / 3As)</name>
    <dbReference type="NCBI Taxonomy" id="426114"/>
    <lineage>
        <taxon>Bacteria</taxon>
        <taxon>Pseudomonadati</taxon>
        <taxon>Pseudomonadota</taxon>
        <taxon>Betaproteobacteria</taxon>
        <taxon>Burkholderiales</taxon>
        <taxon>Thiomonas</taxon>
    </lineage>
</organism>
<keyword evidence="4 9" id="KW-0812">Transmembrane</keyword>
<comment type="subcellular location">
    <subcellularLocation>
        <location evidence="1 9">Cell membrane</location>
        <topology evidence="1 9">Multi-pass membrane protein</topology>
    </subcellularLocation>
</comment>
<feature type="transmembrane region" description="Helical" evidence="9">
    <location>
        <begin position="163"/>
        <end position="185"/>
    </location>
</feature>
<feature type="transmembrane region" description="Helical" evidence="9">
    <location>
        <begin position="135"/>
        <end position="156"/>
    </location>
</feature>
<name>A0A8I1SVI2_THIA3</name>
<dbReference type="Gene3D" id="1.10.3720.10">
    <property type="entry name" value="MetI-like"/>
    <property type="match status" value="1"/>
</dbReference>
<sequence>MSVLTPDAVKALWLSVQIALLALPAYAAAAVLLGYALQFGLRRPAWLDALITIPLVFPPVVIGFALLWLLGRESLLGRALQLVGVNFVFTFPGLLLAAFIAGLPLAVKTLQTALQTHPRVWHEVALTLGRGPVNVYLTMHLPIALPALLGGLLLALARGMGEVGISLMLGGNILGRTETLSLAIFNTVTTGDYAQAAWLSALLGGFSLVLFVAVRLLQNKELAKHDVFHPG</sequence>
<dbReference type="InterPro" id="IPR035906">
    <property type="entry name" value="MetI-like_sf"/>
</dbReference>
<evidence type="ECO:0000256" key="7">
    <source>
        <dbReference type="ARBA" id="ARBA00023136"/>
    </source>
</evidence>
<comment type="similarity">
    <text evidence="9">Belongs to the binding-protein-dependent transport system permease family.</text>
</comment>
<comment type="function">
    <text evidence="8">Part of the ABC transporter complex CysAWTP (TC 3.A.1.6.1) involved in sulfate/thiosulfate import. Probably responsible for the translocation of the substrate across the membrane.</text>
</comment>
<dbReference type="Proteomes" id="UP000664800">
    <property type="component" value="Unassembled WGS sequence"/>
</dbReference>
<evidence type="ECO:0000256" key="2">
    <source>
        <dbReference type="ARBA" id="ARBA00011779"/>
    </source>
</evidence>
<protein>
    <submittedName>
        <fullName evidence="11">ABC transporter permease subunit</fullName>
    </submittedName>
</protein>
<dbReference type="CDD" id="cd06261">
    <property type="entry name" value="TM_PBP2"/>
    <property type="match status" value="1"/>
</dbReference>
<feature type="domain" description="ABC transmembrane type-1" evidence="10">
    <location>
        <begin position="12"/>
        <end position="214"/>
    </location>
</feature>
<dbReference type="InterPro" id="IPR000515">
    <property type="entry name" value="MetI-like"/>
</dbReference>
<evidence type="ECO:0000259" key="10">
    <source>
        <dbReference type="PROSITE" id="PS50928"/>
    </source>
</evidence>
<dbReference type="SUPFAM" id="SSF161098">
    <property type="entry name" value="MetI-like"/>
    <property type="match status" value="1"/>
</dbReference>
<keyword evidence="3 9" id="KW-0813">Transport</keyword>
<dbReference type="PANTHER" id="PTHR30406:SF8">
    <property type="entry name" value="SULFATE TRANSPORT SYSTEM PERMEASE PROTEIN CYST"/>
    <property type="match status" value="1"/>
</dbReference>
<evidence type="ECO:0000256" key="8">
    <source>
        <dbReference type="ARBA" id="ARBA00025323"/>
    </source>
</evidence>
<dbReference type="GO" id="GO:0015419">
    <property type="term" value="F:ABC-type sulfate transporter activity"/>
    <property type="evidence" value="ECO:0007669"/>
    <property type="project" value="InterPro"/>
</dbReference>
<evidence type="ECO:0000256" key="5">
    <source>
        <dbReference type="ARBA" id="ARBA00022989"/>
    </source>
</evidence>
<dbReference type="EMBL" id="JAFKMR010000013">
    <property type="protein sequence ID" value="MBN8743678.1"/>
    <property type="molecule type" value="Genomic_DNA"/>
</dbReference>
<reference evidence="11" key="1">
    <citation type="submission" date="2021-02" db="EMBL/GenBank/DDBJ databases">
        <title>Thiocyanate and organic carbon inputs drive convergent selection for specific autotrophic Afipia and Thiobacillus strains within complex microbiomes.</title>
        <authorList>
            <person name="Huddy R.J."/>
            <person name="Sachdeva R."/>
            <person name="Kadzinga F."/>
            <person name="Kantor R.S."/>
            <person name="Harrison S.T.L."/>
            <person name="Banfield J.F."/>
        </authorList>
    </citation>
    <scope>NUCLEOTIDE SEQUENCE</scope>
    <source>
        <strain evidence="11">SCN18_13_7_16_R3_B_64_19</strain>
    </source>
</reference>
<evidence type="ECO:0000256" key="1">
    <source>
        <dbReference type="ARBA" id="ARBA00004651"/>
    </source>
</evidence>
<dbReference type="PROSITE" id="PS50928">
    <property type="entry name" value="ABC_TM1"/>
    <property type="match status" value="1"/>
</dbReference>
<evidence type="ECO:0000313" key="11">
    <source>
        <dbReference type="EMBL" id="MBN8743678.1"/>
    </source>
</evidence>
<evidence type="ECO:0000256" key="6">
    <source>
        <dbReference type="ARBA" id="ARBA00023032"/>
    </source>
</evidence>
<keyword evidence="7 9" id="KW-0472">Membrane</keyword>
<dbReference type="Pfam" id="PF00528">
    <property type="entry name" value="BPD_transp_1"/>
    <property type="match status" value="1"/>
</dbReference>
<evidence type="ECO:0000313" key="12">
    <source>
        <dbReference type="Proteomes" id="UP000664800"/>
    </source>
</evidence>
<proteinExistence type="inferred from homology"/>
<keyword evidence="5 9" id="KW-1133">Transmembrane helix</keyword>
<evidence type="ECO:0000256" key="9">
    <source>
        <dbReference type="RuleBase" id="RU363032"/>
    </source>
</evidence>
<comment type="subunit">
    <text evidence="2">The complex is composed of two ATP-binding proteins (CysA), two transmembrane proteins (CysT and CysW) and a solute-binding protein (CysP).</text>
</comment>
<accession>A0A8I1SVI2</accession>
<feature type="transmembrane region" description="Helical" evidence="9">
    <location>
        <begin position="49"/>
        <end position="70"/>
    </location>
</feature>
<dbReference type="AlphaFoldDB" id="A0A8I1SVI2"/>
<dbReference type="RefSeq" id="WP_276728757.1">
    <property type="nucleotide sequence ID" value="NZ_JAFKMR010000013.1"/>
</dbReference>